<dbReference type="InParanoid" id="A0A409XIV1"/>
<proteinExistence type="predicted"/>
<dbReference type="EMBL" id="NHYD01001565">
    <property type="protein sequence ID" value="PPQ90679.1"/>
    <property type="molecule type" value="Genomic_DNA"/>
</dbReference>
<feature type="compositionally biased region" description="Low complexity" evidence="1">
    <location>
        <begin position="77"/>
        <end position="92"/>
    </location>
</feature>
<feature type="compositionally biased region" description="Low complexity" evidence="1">
    <location>
        <begin position="103"/>
        <end position="134"/>
    </location>
</feature>
<protein>
    <submittedName>
        <fullName evidence="2">Uncharacterized protein</fullName>
    </submittedName>
</protein>
<gene>
    <name evidence="2" type="ORF">CVT25_003898</name>
</gene>
<evidence type="ECO:0000313" key="2">
    <source>
        <dbReference type="EMBL" id="PPQ90679.1"/>
    </source>
</evidence>
<feature type="compositionally biased region" description="Low complexity" evidence="1">
    <location>
        <begin position="29"/>
        <end position="44"/>
    </location>
</feature>
<evidence type="ECO:0000313" key="3">
    <source>
        <dbReference type="Proteomes" id="UP000283269"/>
    </source>
</evidence>
<dbReference type="AlphaFoldDB" id="A0A409XIV1"/>
<name>A0A409XIV1_PSICY</name>
<sequence length="169" mass="16441">MEDIFVEGLRLACGSPAVPDASPACTRPAAGYGSTAGTASFSAAQPSNNQPAAGSRTAPVVVPASISMEGATGGAGMSPSSSSPPAATTSSGAEREQLTFVGATPTSSASSAASATANPSTSTSTQPTTTTASDNNATALPAAIIQDLQSQLAGHFERVCHLAGVISEQ</sequence>
<evidence type="ECO:0000256" key="1">
    <source>
        <dbReference type="SAM" id="MobiDB-lite"/>
    </source>
</evidence>
<reference evidence="2 3" key="1">
    <citation type="journal article" date="2018" name="Evol. Lett.">
        <title>Horizontal gene cluster transfer increased hallucinogenic mushroom diversity.</title>
        <authorList>
            <person name="Reynolds H.T."/>
            <person name="Vijayakumar V."/>
            <person name="Gluck-Thaler E."/>
            <person name="Korotkin H.B."/>
            <person name="Matheny P.B."/>
            <person name="Slot J.C."/>
        </authorList>
    </citation>
    <scope>NUCLEOTIDE SEQUENCE [LARGE SCALE GENOMIC DNA]</scope>
    <source>
        <strain evidence="2 3">2631</strain>
    </source>
</reference>
<accession>A0A409XIV1</accession>
<dbReference type="Proteomes" id="UP000283269">
    <property type="component" value="Unassembled WGS sequence"/>
</dbReference>
<comment type="caution">
    <text evidence="2">The sequence shown here is derived from an EMBL/GenBank/DDBJ whole genome shotgun (WGS) entry which is preliminary data.</text>
</comment>
<keyword evidence="3" id="KW-1185">Reference proteome</keyword>
<organism evidence="2 3">
    <name type="scientific">Psilocybe cyanescens</name>
    <dbReference type="NCBI Taxonomy" id="93625"/>
    <lineage>
        <taxon>Eukaryota</taxon>
        <taxon>Fungi</taxon>
        <taxon>Dikarya</taxon>
        <taxon>Basidiomycota</taxon>
        <taxon>Agaricomycotina</taxon>
        <taxon>Agaricomycetes</taxon>
        <taxon>Agaricomycetidae</taxon>
        <taxon>Agaricales</taxon>
        <taxon>Agaricineae</taxon>
        <taxon>Strophariaceae</taxon>
        <taxon>Psilocybe</taxon>
    </lineage>
</organism>
<feature type="region of interest" description="Disordered" evidence="1">
    <location>
        <begin position="27"/>
        <end position="134"/>
    </location>
</feature>